<dbReference type="OrthoDB" id="1850874at2"/>
<protein>
    <recommendedName>
        <fullName evidence="3">Phage protein, HK97 gp10 family</fullName>
    </recommendedName>
</protein>
<accession>A0A133ZGC8</accession>
<comment type="caution">
    <text evidence="1">The sequence shown here is derived from an EMBL/GenBank/DDBJ whole genome shotgun (WGS) entry which is preliminary data.</text>
</comment>
<organism evidence="1 2">
    <name type="scientific">Lachnoanaerobaculum saburreum</name>
    <dbReference type="NCBI Taxonomy" id="467210"/>
    <lineage>
        <taxon>Bacteria</taxon>
        <taxon>Bacillati</taxon>
        <taxon>Bacillota</taxon>
        <taxon>Clostridia</taxon>
        <taxon>Lachnospirales</taxon>
        <taxon>Lachnospiraceae</taxon>
        <taxon>Lachnoanaerobaculum</taxon>
    </lineage>
</organism>
<keyword evidence="2" id="KW-1185">Reference proteome</keyword>
<sequence>MASWGRADFEAFRNLQEKIQSLKDIDMDAFCTECSKEIAARLLSLVVRRTPVGKYPSGSGKVGGTLRRGWGAVADINVVKEGDTYTVTIINPVEYASYVEFGHRTRNGGYVEPQLMLTISEEKLKNAIPKLLERKVKKKLMEALSGGN</sequence>
<dbReference type="PATRIC" id="fig|467210.3.peg.2315"/>
<dbReference type="STRING" id="467210.HMPREF1866_02337"/>
<dbReference type="InterPro" id="IPR010064">
    <property type="entry name" value="HK97-gp10_tail"/>
</dbReference>
<dbReference type="AlphaFoldDB" id="A0A133ZGC8"/>
<dbReference type="EMBL" id="LSDA01000126">
    <property type="protein sequence ID" value="KXB54485.1"/>
    <property type="molecule type" value="Genomic_DNA"/>
</dbReference>
<proteinExistence type="predicted"/>
<dbReference type="RefSeq" id="WP_060931930.1">
    <property type="nucleotide sequence ID" value="NZ_KQ959842.1"/>
</dbReference>
<evidence type="ECO:0000313" key="1">
    <source>
        <dbReference type="EMBL" id="KXB54485.1"/>
    </source>
</evidence>
<dbReference type="Pfam" id="PF04883">
    <property type="entry name" value="HK97-gp10_like"/>
    <property type="match status" value="1"/>
</dbReference>
<name>A0A133ZGC8_9FIRM</name>
<reference evidence="2" key="1">
    <citation type="submission" date="2016-01" db="EMBL/GenBank/DDBJ databases">
        <authorList>
            <person name="Mitreva M."/>
            <person name="Pepin K.H."/>
            <person name="Mihindukulasuriya K.A."/>
            <person name="Fulton R."/>
            <person name="Fronick C."/>
            <person name="O'Laughlin M."/>
            <person name="Miner T."/>
            <person name="Herter B."/>
            <person name="Rosa B.A."/>
            <person name="Cordes M."/>
            <person name="Tomlinson C."/>
            <person name="Wollam A."/>
            <person name="Palsikar V.B."/>
            <person name="Mardis E.R."/>
            <person name="Wilson R.K."/>
        </authorList>
    </citation>
    <scope>NUCLEOTIDE SEQUENCE [LARGE SCALE GENOMIC DNA]</scope>
    <source>
        <strain evidence="2">DNF00896</strain>
    </source>
</reference>
<dbReference type="Proteomes" id="UP000070394">
    <property type="component" value="Unassembled WGS sequence"/>
</dbReference>
<gene>
    <name evidence="1" type="ORF">HMPREF1866_02337</name>
</gene>
<evidence type="ECO:0000313" key="2">
    <source>
        <dbReference type="Proteomes" id="UP000070394"/>
    </source>
</evidence>
<evidence type="ECO:0008006" key="3">
    <source>
        <dbReference type="Google" id="ProtNLM"/>
    </source>
</evidence>